<dbReference type="GO" id="GO:0019829">
    <property type="term" value="F:ATPase-coupled monoatomic cation transmembrane transporter activity"/>
    <property type="evidence" value="ECO:0007669"/>
    <property type="project" value="InterPro"/>
</dbReference>
<dbReference type="NCBIfam" id="TIGR01494">
    <property type="entry name" value="ATPase_P-type"/>
    <property type="match status" value="1"/>
</dbReference>
<evidence type="ECO:0000256" key="8">
    <source>
        <dbReference type="RuleBase" id="RU362081"/>
    </source>
</evidence>
<evidence type="ECO:0000313" key="10">
    <source>
        <dbReference type="EMBL" id="SEA24772.1"/>
    </source>
</evidence>
<dbReference type="Pfam" id="PF00702">
    <property type="entry name" value="Hydrolase"/>
    <property type="match status" value="1"/>
</dbReference>
<dbReference type="InterPro" id="IPR044492">
    <property type="entry name" value="P_typ_ATPase_HD_dom"/>
</dbReference>
<dbReference type="InterPro" id="IPR023298">
    <property type="entry name" value="ATPase_P-typ_TM_dom_sf"/>
</dbReference>
<accession>A0A1H3ZNF9</accession>
<dbReference type="InterPro" id="IPR051014">
    <property type="entry name" value="Cation_Transport_ATPase_IB"/>
</dbReference>
<dbReference type="GO" id="GO:0046872">
    <property type="term" value="F:metal ion binding"/>
    <property type="evidence" value="ECO:0007669"/>
    <property type="project" value="UniProtKB-KW"/>
</dbReference>
<dbReference type="SFLD" id="SFLDF00027">
    <property type="entry name" value="p-type_atpase"/>
    <property type="match status" value="1"/>
</dbReference>
<evidence type="ECO:0000256" key="5">
    <source>
        <dbReference type="ARBA" id="ARBA00022967"/>
    </source>
</evidence>
<organism evidence="10 11">
    <name type="scientific">Bowdeniella nasicola</name>
    <dbReference type="NCBI Taxonomy" id="208480"/>
    <lineage>
        <taxon>Bacteria</taxon>
        <taxon>Bacillati</taxon>
        <taxon>Actinomycetota</taxon>
        <taxon>Actinomycetes</taxon>
        <taxon>Actinomycetales</taxon>
        <taxon>Actinomycetaceae</taxon>
        <taxon>Bowdeniella</taxon>
    </lineage>
</organism>
<dbReference type="InterPro" id="IPR059000">
    <property type="entry name" value="ATPase_P-type_domA"/>
</dbReference>
<dbReference type="SUPFAM" id="SSF56784">
    <property type="entry name" value="HAD-like"/>
    <property type="match status" value="1"/>
</dbReference>
<dbReference type="SUPFAM" id="SSF81665">
    <property type="entry name" value="Calcium ATPase, transmembrane domain M"/>
    <property type="match status" value="1"/>
</dbReference>
<dbReference type="PANTHER" id="PTHR48085:SF5">
    <property type="entry name" value="CADMIUM_ZINC-TRANSPORTING ATPASE HMA4-RELATED"/>
    <property type="match status" value="1"/>
</dbReference>
<dbReference type="EMBL" id="FNQV01000006">
    <property type="protein sequence ID" value="SEA24772.1"/>
    <property type="molecule type" value="Genomic_DNA"/>
</dbReference>
<keyword evidence="8" id="KW-0067">ATP-binding</keyword>
<evidence type="ECO:0000256" key="2">
    <source>
        <dbReference type="ARBA" id="ARBA00006024"/>
    </source>
</evidence>
<feature type="transmembrane region" description="Helical" evidence="8">
    <location>
        <begin position="257"/>
        <end position="279"/>
    </location>
</feature>
<dbReference type="InterPro" id="IPR023299">
    <property type="entry name" value="ATPase_P-typ_cyto_dom_N"/>
</dbReference>
<dbReference type="PROSITE" id="PS00154">
    <property type="entry name" value="ATPASE_E1_E2"/>
    <property type="match status" value="1"/>
</dbReference>
<evidence type="ECO:0000313" key="11">
    <source>
        <dbReference type="Proteomes" id="UP000199288"/>
    </source>
</evidence>
<proteinExistence type="inferred from homology"/>
<dbReference type="GO" id="GO:0005524">
    <property type="term" value="F:ATP binding"/>
    <property type="evidence" value="ECO:0007669"/>
    <property type="project" value="UniProtKB-UniRule"/>
</dbReference>
<dbReference type="PANTHER" id="PTHR48085">
    <property type="entry name" value="CADMIUM/ZINC-TRANSPORTING ATPASE HMA2-RELATED"/>
    <property type="match status" value="1"/>
</dbReference>
<evidence type="ECO:0000256" key="7">
    <source>
        <dbReference type="ARBA" id="ARBA00023136"/>
    </source>
</evidence>
<dbReference type="InterPro" id="IPR001757">
    <property type="entry name" value="P_typ_ATPase"/>
</dbReference>
<gene>
    <name evidence="10" type="ORF">SAMN02910418_01204</name>
</gene>
<feature type="transmembrane region" description="Helical" evidence="8">
    <location>
        <begin position="232"/>
        <end position="251"/>
    </location>
</feature>
<evidence type="ECO:0000256" key="1">
    <source>
        <dbReference type="ARBA" id="ARBA00004651"/>
    </source>
</evidence>
<evidence type="ECO:0000256" key="6">
    <source>
        <dbReference type="ARBA" id="ARBA00022989"/>
    </source>
</evidence>
<feature type="domain" description="P-type ATPase A" evidence="9">
    <location>
        <begin position="117"/>
        <end position="216"/>
    </location>
</feature>
<dbReference type="Gene3D" id="3.40.1110.10">
    <property type="entry name" value="Calcium-transporting ATPase, cytoplasmic domain N"/>
    <property type="match status" value="1"/>
</dbReference>
<dbReference type="GO" id="GO:0005886">
    <property type="term" value="C:plasma membrane"/>
    <property type="evidence" value="ECO:0007669"/>
    <property type="project" value="UniProtKB-SubCell"/>
</dbReference>
<dbReference type="Gene3D" id="2.70.150.10">
    <property type="entry name" value="Calcium-transporting ATPase, cytoplasmic transduction domain A"/>
    <property type="match status" value="1"/>
</dbReference>
<comment type="subcellular location">
    <subcellularLocation>
        <location evidence="1">Cell membrane</location>
        <topology evidence="1">Multi-pass membrane protein</topology>
    </subcellularLocation>
</comment>
<dbReference type="InterPro" id="IPR036412">
    <property type="entry name" value="HAD-like_sf"/>
</dbReference>
<dbReference type="SFLD" id="SFLDG00002">
    <property type="entry name" value="C1.7:_P-type_atpase_like"/>
    <property type="match status" value="1"/>
</dbReference>
<dbReference type="OrthoDB" id="7059309at2"/>
<dbReference type="InterPro" id="IPR027256">
    <property type="entry name" value="P-typ_ATPase_IB"/>
</dbReference>
<reference evidence="11" key="1">
    <citation type="submission" date="2016-10" db="EMBL/GenBank/DDBJ databases">
        <authorList>
            <person name="Varghese N."/>
            <person name="Submissions S."/>
        </authorList>
    </citation>
    <scope>NUCLEOTIDE SEQUENCE [LARGE SCALE GENOMIC DNA]</scope>
    <source>
        <strain evidence="11">KPR-1</strain>
    </source>
</reference>
<feature type="transmembrane region" description="Helical" evidence="8">
    <location>
        <begin position="67"/>
        <end position="92"/>
    </location>
</feature>
<dbReference type="NCBIfam" id="TIGR01525">
    <property type="entry name" value="ATPase-IB_hvy"/>
    <property type="match status" value="1"/>
</dbReference>
<name>A0A1H3ZNF9_9ACTO</name>
<keyword evidence="8" id="KW-0547">Nucleotide-binding</keyword>
<keyword evidence="5" id="KW-1278">Translocase</keyword>
<evidence type="ECO:0000259" key="9">
    <source>
        <dbReference type="Pfam" id="PF00122"/>
    </source>
</evidence>
<dbReference type="InterPro" id="IPR018303">
    <property type="entry name" value="ATPase_P-typ_P_site"/>
</dbReference>
<keyword evidence="6 8" id="KW-1133">Transmembrane helix</keyword>
<dbReference type="InterPro" id="IPR023214">
    <property type="entry name" value="HAD_sf"/>
</dbReference>
<dbReference type="InterPro" id="IPR008250">
    <property type="entry name" value="ATPase_P-typ_transduc_dom_A_sf"/>
</dbReference>
<dbReference type="SFLD" id="SFLDS00003">
    <property type="entry name" value="Haloacid_Dehalogenase"/>
    <property type="match status" value="1"/>
</dbReference>
<protein>
    <submittedName>
        <fullName evidence="10">ATPase, P-type (Transporting), HAD superfamily, subfamily IC/heavy metal translocating P-type ATPase</fullName>
    </submittedName>
</protein>
<keyword evidence="7 8" id="KW-0472">Membrane</keyword>
<dbReference type="AlphaFoldDB" id="A0A1H3ZNF9"/>
<keyword evidence="3 8" id="KW-0812">Transmembrane</keyword>
<dbReference type="SUPFAM" id="SSF81653">
    <property type="entry name" value="Calcium ATPase, transduction domain A"/>
    <property type="match status" value="1"/>
</dbReference>
<feature type="transmembrane region" description="Helical" evidence="8">
    <location>
        <begin position="12"/>
        <end position="30"/>
    </location>
</feature>
<evidence type="ECO:0000256" key="3">
    <source>
        <dbReference type="ARBA" id="ARBA00022692"/>
    </source>
</evidence>
<sequence length="647" mass="67077">MKAMTWWRTYPWVGATIAVGVIGLILAWLAPPIYAQVLVSAFALIVAADQLRDMIADLRSGAWGIDILAIVAICATVAVGEYWAALVVCLMLSGGEALEDYASARARSELTGVLERAPSRAHVVDGDEVRTVAIGEVAAGDVLLIRPSEIVPVDGELLDARASVDESSLTGESLPVSHARGEEIMSGSINGSSAIHVRALASAADSKYQQIVALVQEAAASRSPMVRLADRIALPFTIFALAVAGIGWWISGEPLRAAQVLVVATPCPLLIAAPVAFMAGMSRAARAGIIVKDGGTIERLSRIATAAFDKTGTLTRGTPAVVAVQSENGIRETDLLAAAGAVEDYSTHPLARAIVAAARKRGIELERATDASEVVAAGFEGRVAGRHVAVGKASWIAEVAHVSDAELERAREHVQPGVSLVYVAIDGTYAGAIALADQYRPEATRTIAELRRLGIDNVLMLSGDTPATARYIGAELGITDVQGGLLPEDKVAAVTRASARPVMMVGDGVNDAPVLAAADVGVAMGITGSAAAADSADVVLMKDDVHRAAVAVGIGQHTTRVALQAIGIGVALSVVLMGIALTGVMPAIVGAGAQELVDLACILWALRAMKPGRHEPALSEDLDADAECFPRCTLPASEARDCCTVQR</sequence>
<keyword evidence="4 8" id="KW-0479">Metal-binding</keyword>
<dbReference type="Proteomes" id="UP000199288">
    <property type="component" value="Unassembled WGS sequence"/>
</dbReference>
<dbReference type="GO" id="GO:0015086">
    <property type="term" value="F:cadmium ion transmembrane transporter activity"/>
    <property type="evidence" value="ECO:0007669"/>
    <property type="project" value="TreeGrafter"/>
</dbReference>
<keyword evidence="11" id="KW-1185">Reference proteome</keyword>
<dbReference type="GO" id="GO:0016887">
    <property type="term" value="F:ATP hydrolysis activity"/>
    <property type="evidence" value="ECO:0007669"/>
    <property type="project" value="InterPro"/>
</dbReference>
<dbReference type="Pfam" id="PF00122">
    <property type="entry name" value="E1-E2_ATPase"/>
    <property type="match status" value="1"/>
</dbReference>
<evidence type="ECO:0000256" key="4">
    <source>
        <dbReference type="ARBA" id="ARBA00022723"/>
    </source>
</evidence>
<dbReference type="RefSeq" id="WP_092563605.1">
    <property type="nucleotide sequence ID" value="NZ_FNQV01000006.1"/>
</dbReference>
<feature type="transmembrane region" description="Helical" evidence="8">
    <location>
        <begin position="561"/>
        <end position="581"/>
    </location>
</feature>
<keyword evidence="8" id="KW-1003">Cell membrane</keyword>
<dbReference type="PRINTS" id="PR00119">
    <property type="entry name" value="CATATPASE"/>
</dbReference>
<comment type="similarity">
    <text evidence="2 8">Belongs to the cation transport ATPase (P-type) (TC 3.A.3) family. Type IB subfamily.</text>
</comment>
<dbReference type="Gene3D" id="3.40.50.1000">
    <property type="entry name" value="HAD superfamily/HAD-like"/>
    <property type="match status" value="1"/>
</dbReference>